<keyword evidence="2" id="KW-1003">Cell membrane</keyword>
<sequence>MKAFFKYYFQTFKDVAKSEPILATLILSIFFYSFFYPTAYKAQIPEGLPIVIVDEEQSVTTAKIIDAVYLSPNVHVTTITGNFAEAKQLVQEEKAEGILFLPDNLSNSLRRGEIGGVGFYLSAANLLASKQIGVGLAASIEAALKEQIAQLGHITEFSITIPVHQIPLYNTLSGYGSYVFPSISSLIIHQTIILGLGMLIAGYREKKWIPKTVEFWGVFFAIFTIGCLGSLYLFGFTFWYYDYPHGGNFWGMILAVPIFVGCIVSLAMLLATFMDSAERVGHVIVSTSVPLFLLSGIAWPFEAMPSWIKWIGQVLPSTNGMQMFIQLNQMGVPTNLVIPKLIYLFAFGLICLILAFYRLRFKPISS</sequence>
<dbReference type="PANTHER" id="PTHR30294">
    <property type="entry name" value="MEMBRANE COMPONENT OF ABC TRANSPORTER YHHJ-RELATED"/>
    <property type="match status" value="1"/>
</dbReference>
<keyword evidence="9" id="KW-1185">Reference proteome</keyword>
<dbReference type="GO" id="GO:0140359">
    <property type="term" value="F:ABC-type transporter activity"/>
    <property type="evidence" value="ECO:0007669"/>
    <property type="project" value="InterPro"/>
</dbReference>
<evidence type="ECO:0000313" key="8">
    <source>
        <dbReference type="EMBL" id="ALH96569.1"/>
    </source>
</evidence>
<evidence type="ECO:0000256" key="5">
    <source>
        <dbReference type="ARBA" id="ARBA00023136"/>
    </source>
</evidence>
<feature type="transmembrane region" description="Helical" evidence="6">
    <location>
        <begin position="21"/>
        <end position="39"/>
    </location>
</feature>
<dbReference type="STRING" id="1324350.AOY20_14005"/>
<protein>
    <submittedName>
        <fullName evidence="8">Multidrug ABC transporter permease</fullName>
    </submittedName>
</protein>
<evidence type="ECO:0000256" key="6">
    <source>
        <dbReference type="SAM" id="Phobius"/>
    </source>
</evidence>
<keyword evidence="4 6" id="KW-1133">Transmembrane helix</keyword>
<dbReference type="GO" id="GO:0005886">
    <property type="term" value="C:plasma membrane"/>
    <property type="evidence" value="ECO:0007669"/>
    <property type="project" value="UniProtKB-SubCell"/>
</dbReference>
<organism evidence="8 9">
    <name type="scientific">Acinetobacter equi</name>
    <dbReference type="NCBI Taxonomy" id="1324350"/>
    <lineage>
        <taxon>Bacteria</taxon>
        <taxon>Pseudomonadati</taxon>
        <taxon>Pseudomonadota</taxon>
        <taxon>Gammaproteobacteria</taxon>
        <taxon>Moraxellales</taxon>
        <taxon>Moraxellaceae</taxon>
        <taxon>Acinetobacter</taxon>
    </lineage>
</organism>
<comment type="subcellular location">
    <subcellularLocation>
        <location evidence="1">Cell membrane</location>
        <topology evidence="1">Multi-pass membrane protein</topology>
    </subcellularLocation>
</comment>
<name>A0A0N9VG54_9GAMM</name>
<dbReference type="InterPro" id="IPR013525">
    <property type="entry name" value="ABC2_TM"/>
</dbReference>
<keyword evidence="3 6" id="KW-0812">Transmembrane</keyword>
<dbReference type="Gene3D" id="3.40.1710.10">
    <property type="entry name" value="abc type-2 transporter like domain"/>
    <property type="match status" value="1"/>
</dbReference>
<evidence type="ECO:0000256" key="4">
    <source>
        <dbReference type="ARBA" id="ARBA00022989"/>
    </source>
</evidence>
<dbReference type="KEGG" id="aei:AOY20_14005"/>
<accession>A0A0N9VG54</accession>
<reference evidence="8 9" key="1">
    <citation type="journal article" date="2015" name="Int. J. Syst. Evol. Microbiol.">
        <title>Acinetobacter equi sp. nov. isolated from horse faeces.</title>
        <authorList>
            <person name="Poppel M.T."/>
            <person name="Skiebe E."/>
            <person name="Laue M."/>
            <person name="Bergmann H."/>
            <person name="Ebersberger I."/>
            <person name="Garn T."/>
            <person name="Fruth A."/>
            <person name="Baumgardt S."/>
            <person name="Busse H.J."/>
            <person name="Wilharm G."/>
        </authorList>
    </citation>
    <scope>NUCLEOTIDE SEQUENCE [LARGE SCALE GENOMIC DNA]</scope>
    <source>
        <strain evidence="8 9">114</strain>
    </source>
</reference>
<keyword evidence="5 6" id="KW-0472">Membrane</keyword>
<evidence type="ECO:0000256" key="1">
    <source>
        <dbReference type="ARBA" id="ARBA00004651"/>
    </source>
</evidence>
<evidence type="ECO:0000256" key="2">
    <source>
        <dbReference type="ARBA" id="ARBA00022475"/>
    </source>
</evidence>
<feature type="transmembrane region" description="Helical" evidence="6">
    <location>
        <begin position="178"/>
        <end position="203"/>
    </location>
</feature>
<proteinExistence type="predicted"/>
<feature type="domain" description="ABC-2 type transporter transmembrane" evidence="7">
    <location>
        <begin position="23"/>
        <end position="357"/>
    </location>
</feature>
<dbReference type="RefSeq" id="WP_054582448.1">
    <property type="nucleotide sequence ID" value="NZ_CP012808.1"/>
</dbReference>
<feature type="transmembrane region" description="Helical" evidence="6">
    <location>
        <begin position="341"/>
        <end position="359"/>
    </location>
</feature>
<dbReference type="PANTHER" id="PTHR30294:SF46">
    <property type="entry name" value="ABC TRANSPORTER PERMEASE"/>
    <property type="match status" value="1"/>
</dbReference>
<evidence type="ECO:0000313" key="9">
    <source>
        <dbReference type="Proteomes" id="UP000064939"/>
    </source>
</evidence>
<dbReference type="Proteomes" id="UP000064939">
    <property type="component" value="Chromosome"/>
</dbReference>
<feature type="transmembrane region" description="Helical" evidence="6">
    <location>
        <begin position="215"/>
        <end position="241"/>
    </location>
</feature>
<dbReference type="OrthoDB" id="9811522at2"/>
<dbReference type="EMBL" id="CP012808">
    <property type="protein sequence ID" value="ALH96569.1"/>
    <property type="molecule type" value="Genomic_DNA"/>
</dbReference>
<evidence type="ECO:0000256" key="3">
    <source>
        <dbReference type="ARBA" id="ARBA00022692"/>
    </source>
</evidence>
<dbReference type="AlphaFoldDB" id="A0A0N9VG54"/>
<feature type="transmembrane region" description="Helical" evidence="6">
    <location>
        <begin position="247"/>
        <end position="271"/>
    </location>
</feature>
<gene>
    <name evidence="8" type="ORF">AOY20_14005</name>
</gene>
<dbReference type="InterPro" id="IPR051449">
    <property type="entry name" value="ABC-2_transporter_component"/>
</dbReference>
<evidence type="ECO:0000259" key="7">
    <source>
        <dbReference type="Pfam" id="PF12698"/>
    </source>
</evidence>
<feature type="transmembrane region" description="Helical" evidence="6">
    <location>
        <begin position="283"/>
        <end position="301"/>
    </location>
</feature>
<dbReference type="Pfam" id="PF12698">
    <property type="entry name" value="ABC2_membrane_3"/>
    <property type="match status" value="1"/>
</dbReference>